<organism evidence="1 2">
    <name type="scientific">Apatococcus lobatus</name>
    <dbReference type="NCBI Taxonomy" id="904363"/>
    <lineage>
        <taxon>Eukaryota</taxon>
        <taxon>Viridiplantae</taxon>
        <taxon>Chlorophyta</taxon>
        <taxon>core chlorophytes</taxon>
        <taxon>Trebouxiophyceae</taxon>
        <taxon>Chlorellales</taxon>
        <taxon>Chlorellaceae</taxon>
        <taxon>Apatococcus</taxon>
    </lineage>
</organism>
<gene>
    <name evidence="1" type="ORF">WJX74_001259</name>
</gene>
<dbReference type="EMBL" id="JALJOS010000043">
    <property type="protein sequence ID" value="KAK9820774.1"/>
    <property type="molecule type" value="Genomic_DNA"/>
</dbReference>
<dbReference type="AlphaFoldDB" id="A0AAW1QH67"/>
<evidence type="ECO:0000313" key="2">
    <source>
        <dbReference type="Proteomes" id="UP001438707"/>
    </source>
</evidence>
<dbReference type="Proteomes" id="UP001438707">
    <property type="component" value="Unassembled WGS sequence"/>
</dbReference>
<reference evidence="1 2" key="1">
    <citation type="journal article" date="2024" name="Nat. Commun.">
        <title>Phylogenomics reveals the evolutionary origins of lichenization in chlorophyte algae.</title>
        <authorList>
            <person name="Puginier C."/>
            <person name="Libourel C."/>
            <person name="Otte J."/>
            <person name="Skaloud P."/>
            <person name="Haon M."/>
            <person name="Grisel S."/>
            <person name="Petersen M."/>
            <person name="Berrin J.G."/>
            <person name="Delaux P.M."/>
            <person name="Dal Grande F."/>
            <person name="Keller J."/>
        </authorList>
    </citation>
    <scope>NUCLEOTIDE SEQUENCE [LARGE SCALE GENOMIC DNA]</scope>
    <source>
        <strain evidence="1 2">SAG 2145</strain>
    </source>
</reference>
<sequence>MISLHGHGKGEHDGAGALLKHNAAKRNLNVGLPSLRNAADLVQFGTDELKERAPTTWKSRLHQSPDIERCAEGKWGGCENQARLPPYEWRKLEMTQVTQRMTRALVTDMAS</sequence>
<keyword evidence="2" id="KW-1185">Reference proteome</keyword>
<comment type="caution">
    <text evidence="1">The sequence shown here is derived from an EMBL/GenBank/DDBJ whole genome shotgun (WGS) entry which is preliminary data.</text>
</comment>
<name>A0AAW1QH67_9CHLO</name>
<proteinExistence type="predicted"/>
<accession>A0AAW1QH67</accession>
<evidence type="ECO:0000313" key="1">
    <source>
        <dbReference type="EMBL" id="KAK9820774.1"/>
    </source>
</evidence>
<protein>
    <submittedName>
        <fullName evidence="1">Uncharacterized protein</fullName>
    </submittedName>
</protein>